<name>X1EDL1_9ZZZZ</name>
<protein>
    <submittedName>
        <fullName evidence="1">Uncharacterized protein</fullName>
    </submittedName>
</protein>
<proteinExistence type="predicted"/>
<gene>
    <name evidence="1" type="ORF">S01H4_53575</name>
</gene>
<evidence type="ECO:0000313" key="1">
    <source>
        <dbReference type="EMBL" id="GAH18425.1"/>
    </source>
</evidence>
<dbReference type="EMBL" id="BART01030745">
    <property type="protein sequence ID" value="GAH18425.1"/>
    <property type="molecule type" value="Genomic_DNA"/>
</dbReference>
<dbReference type="AlphaFoldDB" id="X1EDL1"/>
<accession>X1EDL1</accession>
<comment type="caution">
    <text evidence="1">The sequence shown here is derived from an EMBL/GenBank/DDBJ whole genome shotgun (WGS) entry which is preliminary data.</text>
</comment>
<organism evidence="1">
    <name type="scientific">marine sediment metagenome</name>
    <dbReference type="NCBI Taxonomy" id="412755"/>
    <lineage>
        <taxon>unclassified sequences</taxon>
        <taxon>metagenomes</taxon>
        <taxon>ecological metagenomes</taxon>
    </lineage>
</organism>
<reference evidence="1" key="1">
    <citation type="journal article" date="2014" name="Front. Microbiol.">
        <title>High frequency of phylogenetically diverse reductive dehalogenase-homologous genes in deep subseafloor sedimentary metagenomes.</title>
        <authorList>
            <person name="Kawai M."/>
            <person name="Futagami T."/>
            <person name="Toyoda A."/>
            <person name="Takaki Y."/>
            <person name="Nishi S."/>
            <person name="Hori S."/>
            <person name="Arai W."/>
            <person name="Tsubouchi T."/>
            <person name="Morono Y."/>
            <person name="Uchiyama I."/>
            <person name="Ito T."/>
            <person name="Fujiyama A."/>
            <person name="Inagaki F."/>
            <person name="Takami H."/>
        </authorList>
    </citation>
    <scope>NUCLEOTIDE SEQUENCE</scope>
    <source>
        <strain evidence="1">Expedition CK06-06</strain>
    </source>
</reference>
<sequence>MTQQLLQPEIWIERVSVRRDYDGIPSSLGTCLPQLYDAHIGHYDDAICIFLGYFYGFIGATIIHDYDFIGRYRLSSYGFEVGLYELFLVKSWNNNRGLQTFQ</sequence>